<name>A0A6J7K0B0_9ZZZZ</name>
<dbReference type="AlphaFoldDB" id="A0A6J7K0B0"/>
<organism evidence="1">
    <name type="scientific">freshwater metagenome</name>
    <dbReference type="NCBI Taxonomy" id="449393"/>
    <lineage>
        <taxon>unclassified sequences</taxon>
        <taxon>metagenomes</taxon>
        <taxon>ecological metagenomes</taxon>
    </lineage>
</organism>
<sequence length="60" mass="6587">MASENGVLELGKDGVLITQTAVEERFAGDDSHNGVLTEFFFDRAADPARRTQFSESGWPL</sequence>
<dbReference type="EMBL" id="CAFBNA010000185">
    <property type="protein sequence ID" value="CAB4948925.1"/>
    <property type="molecule type" value="Genomic_DNA"/>
</dbReference>
<proteinExistence type="predicted"/>
<gene>
    <name evidence="1" type="ORF">UFOPK3708_01880</name>
</gene>
<protein>
    <submittedName>
        <fullName evidence="1">Unannotated protein</fullName>
    </submittedName>
</protein>
<reference evidence="1" key="1">
    <citation type="submission" date="2020-05" db="EMBL/GenBank/DDBJ databases">
        <authorList>
            <person name="Chiriac C."/>
            <person name="Salcher M."/>
            <person name="Ghai R."/>
            <person name="Kavagutti S V."/>
        </authorList>
    </citation>
    <scope>NUCLEOTIDE SEQUENCE</scope>
</reference>
<accession>A0A6J7K0B0</accession>
<evidence type="ECO:0000313" key="1">
    <source>
        <dbReference type="EMBL" id="CAB4948925.1"/>
    </source>
</evidence>